<evidence type="ECO:0000256" key="2">
    <source>
        <dbReference type="ARBA" id="ARBA00005594"/>
    </source>
</evidence>
<evidence type="ECO:0000256" key="7">
    <source>
        <dbReference type="ARBA" id="ARBA00022917"/>
    </source>
</evidence>
<reference evidence="12 13" key="1">
    <citation type="submission" date="2017-04" db="EMBL/GenBank/DDBJ databases">
        <title>Genome sequencing of [Candida] sorbophila.</title>
        <authorList>
            <person name="Ahn J.O."/>
        </authorList>
    </citation>
    <scope>NUCLEOTIDE SEQUENCE [LARGE SCALE GENOMIC DNA]</scope>
    <source>
        <strain evidence="12 13">DS02</strain>
    </source>
</reference>
<evidence type="ECO:0000256" key="10">
    <source>
        <dbReference type="ARBA" id="ARBA00069760"/>
    </source>
</evidence>
<dbReference type="InterPro" id="IPR001412">
    <property type="entry name" value="aa-tRNA-synth_I_CS"/>
</dbReference>
<dbReference type="FunFam" id="3.40.50.620:FF:000082">
    <property type="entry name" value="MSW1p Mitochondrial tryptophanyl-tRNA synthetase"/>
    <property type="match status" value="1"/>
</dbReference>
<dbReference type="PANTHER" id="PTHR43766:SF1">
    <property type="entry name" value="TRYPTOPHAN--TRNA LIGASE, MITOCHONDRIAL"/>
    <property type="match status" value="1"/>
</dbReference>
<protein>
    <recommendedName>
        <fullName evidence="10">Tryptophan--tRNA ligase, mitochondrial</fullName>
        <ecNumber evidence="3">6.1.1.2</ecNumber>
    </recommendedName>
    <alternativeName>
        <fullName evidence="9">Tryptophanyl-tRNA synthetase</fullName>
    </alternativeName>
</protein>
<dbReference type="SUPFAM" id="SSF52374">
    <property type="entry name" value="Nucleotidylyl transferase"/>
    <property type="match status" value="1"/>
</dbReference>
<keyword evidence="6 11" id="KW-0067">ATP-binding</keyword>
<keyword evidence="7 11" id="KW-0648">Protein biosynthesis</keyword>
<keyword evidence="4 11" id="KW-0436">Ligase</keyword>
<dbReference type="InterPro" id="IPR002305">
    <property type="entry name" value="aa-tRNA-synth_Ic"/>
</dbReference>
<gene>
    <name evidence="12" type="ORF">B9G98_02836</name>
</gene>
<dbReference type="Pfam" id="PF00579">
    <property type="entry name" value="tRNA-synt_1b"/>
    <property type="match status" value="1"/>
</dbReference>
<dbReference type="GO" id="GO:0005524">
    <property type="term" value="F:ATP binding"/>
    <property type="evidence" value="ECO:0007669"/>
    <property type="project" value="UniProtKB-KW"/>
</dbReference>
<evidence type="ECO:0000313" key="13">
    <source>
        <dbReference type="Proteomes" id="UP000238350"/>
    </source>
</evidence>
<keyword evidence="5 11" id="KW-0547">Nucleotide-binding</keyword>
<evidence type="ECO:0000256" key="4">
    <source>
        <dbReference type="ARBA" id="ARBA00022598"/>
    </source>
</evidence>
<comment type="subcellular location">
    <subcellularLocation>
        <location evidence="1">Mitochondrion matrix</location>
    </subcellularLocation>
</comment>
<evidence type="ECO:0000256" key="1">
    <source>
        <dbReference type="ARBA" id="ARBA00004305"/>
    </source>
</evidence>
<dbReference type="GeneID" id="36516584"/>
<evidence type="ECO:0000256" key="9">
    <source>
        <dbReference type="ARBA" id="ARBA00030268"/>
    </source>
</evidence>
<accession>A0A2T0FJQ4</accession>
<dbReference type="InterPro" id="IPR002306">
    <property type="entry name" value="Trp-tRNA-ligase"/>
</dbReference>
<dbReference type="OrthoDB" id="15808at2759"/>
<dbReference type="EC" id="6.1.1.2" evidence="3"/>
<dbReference type="FunFam" id="1.10.240.10:FF:000002">
    <property type="entry name" value="Tryptophan--tRNA ligase"/>
    <property type="match status" value="1"/>
</dbReference>
<dbReference type="PANTHER" id="PTHR43766">
    <property type="entry name" value="TRYPTOPHAN--TRNA LIGASE, MITOCHONDRIAL"/>
    <property type="match status" value="1"/>
</dbReference>
<dbReference type="PROSITE" id="PS00178">
    <property type="entry name" value="AA_TRNA_LIGASE_I"/>
    <property type="match status" value="1"/>
</dbReference>
<dbReference type="GO" id="GO:0004830">
    <property type="term" value="F:tryptophan-tRNA ligase activity"/>
    <property type="evidence" value="ECO:0007669"/>
    <property type="project" value="UniProtKB-EC"/>
</dbReference>
<dbReference type="InterPro" id="IPR050203">
    <property type="entry name" value="Trp-tRNA_synthetase"/>
</dbReference>
<dbReference type="Proteomes" id="UP000238350">
    <property type="component" value="Unassembled WGS sequence"/>
</dbReference>
<evidence type="ECO:0000256" key="6">
    <source>
        <dbReference type="ARBA" id="ARBA00022840"/>
    </source>
</evidence>
<keyword evidence="13" id="KW-1185">Reference proteome</keyword>
<evidence type="ECO:0000256" key="8">
    <source>
        <dbReference type="ARBA" id="ARBA00023146"/>
    </source>
</evidence>
<evidence type="ECO:0000313" key="12">
    <source>
        <dbReference type="EMBL" id="PRT55216.1"/>
    </source>
</evidence>
<proteinExistence type="inferred from homology"/>
<evidence type="ECO:0000256" key="3">
    <source>
        <dbReference type="ARBA" id="ARBA00013161"/>
    </source>
</evidence>
<dbReference type="EMBL" id="NDIQ01000021">
    <property type="protein sequence ID" value="PRT55216.1"/>
    <property type="molecule type" value="Genomic_DNA"/>
</dbReference>
<dbReference type="CDD" id="cd00806">
    <property type="entry name" value="TrpRS_core"/>
    <property type="match status" value="1"/>
</dbReference>
<evidence type="ECO:0000256" key="11">
    <source>
        <dbReference type="RuleBase" id="RU363036"/>
    </source>
</evidence>
<dbReference type="InterPro" id="IPR014729">
    <property type="entry name" value="Rossmann-like_a/b/a_fold"/>
</dbReference>
<dbReference type="GO" id="GO:0070183">
    <property type="term" value="P:mitochondrial tryptophanyl-tRNA aminoacylation"/>
    <property type="evidence" value="ECO:0007669"/>
    <property type="project" value="TreeGrafter"/>
</dbReference>
<comment type="caution">
    <text evidence="12">The sequence shown here is derived from an EMBL/GenBank/DDBJ whole genome shotgun (WGS) entry which is preliminary data.</text>
</comment>
<dbReference type="PRINTS" id="PR01039">
    <property type="entry name" value="TRNASYNTHTRP"/>
</dbReference>
<sequence>MSTILGVKSVLPGKAIFSGIQPTGVFHLGNFLGAIKSWVDLSRSAPENSPILFMIADLHAITVARSPEKLRKQRWEALASIIASGIDPKRCTVYFQSDVPAHAQLHWILSSISSMGYLNRMVQWKSKANLDESASLTNSDLTNLNLALFSYPTLQAADVLIHQAGYVPVGEDQSQHLELTRHLAQAFNFRFGETFTIPATVLSPHKKILSLRDSTKKMSKSDPDQTSCVYVTDTAEEIKTKLKRALTDSVQGEITWDPEQRPAVANLLSIAAGLQDMEAPDFLAKHPMKNHKELKDTVADCLIESLSPIREEYNRLVSDQAYLESLANHGRDIAHERTSGTLEKAYRAVGYL</sequence>
<dbReference type="Gene3D" id="1.10.240.10">
    <property type="entry name" value="Tyrosyl-Transfer RNA Synthetase"/>
    <property type="match status" value="1"/>
</dbReference>
<dbReference type="GO" id="GO:0005759">
    <property type="term" value="C:mitochondrial matrix"/>
    <property type="evidence" value="ECO:0007669"/>
    <property type="project" value="UniProtKB-SubCell"/>
</dbReference>
<dbReference type="STRING" id="45607.A0A2T0FJQ4"/>
<dbReference type="Gene3D" id="3.40.50.620">
    <property type="entry name" value="HUPs"/>
    <property type="match status" value="1"/>
</dbReference>
<keyword evidence="8 11" id="KW-0030">Aminoacyl-tRNA synthetase</keyword>
<dbReference type="NCBIfam" id="TIGR00233">
    <property type="entry name" value="trpS"/>
    <property type="match status" value="1"/>
</dbReference>
<dbReference type="RefSeq" id="XP_024665161.1">
    <property type="nucleotide sequence ID" value="XM_024809393.1"/>
</dbReference>
<evidence type="ECO:0000256" key="5">
    <source>
        <dbReference type="ARBA" id="ARBA00022741"/>
    </source>
</evidence>
<comment type="similarity">
    <text evidence="2 11">Belongs to the class-I aminoacyl-tRNA synthetase family.</text>
</comment>
<name>A0A2T0FJQ4_9ASCO</name>
<dbReference type="AlphaFoldDB" id="A0A2T0FJQ4"/>
<organism evidence="12 13">
    <name type="scientific">Wickerhamiella sorbophila</name>
    <dbReference type="NCBI Taxonomy" id="45607"/>
    <lineage>
        <taxon>Eukaryota</taxon>
        <taxon>Fungi</taxon>
        <taxon>Dikarya</taxon>
        <taxon>Ascomycota</taxon>
        <taxon>Saccharomycotina</taxon>
        <taxon>Dipodascomycetes</taxon>
        <taxon>Dipodascales</taxon>
        <taxon>Trichomonascaceae</taxon>
        <taxon>Wickerhamiella</taxon>
    </lineage>
</organism>